<dbReference type="InterPro" id="IPR004358">
    <property type="entry name" value="Sig_transdc_His_kin-like_C"/>
</dbReference>
<feature type="domain" description="Response regulatory" evidence="8">
    <location>
        <begin position="224"/>
        <end position="341"/>
    </location>
</feature>
<dbReference type="AlphaFoldDB" id="A0A537M8T3"/>
<feature type="modified residue" description="4-aspartylphosphate" evidence="6">
    <location>
        <position position="274"/>
    </location>
</feature>
<dbReference type="InterPro" id="IPR005467">
    <property type="entry name" value="His_kinase_dom"/>
</dbReference>
<dbReference type="PANTHER" id="PTHR43047">
    <property type="entry name" value="TWO-COMPONENT HISTIDINE PROTEIN KINASE"/>
    <property type="match status" value="1"/>
</dbReference>
<organism evidence="9 10">
    <name type="scientific">Candidatus Segetimicrobium genomatis</name>
    <dbReference type="NCBI Taxonomy" id="2569760"/>
    <lineage>
        <taxon>Bacteria</taxon>
        <taxon>Bacillati</taxon>
        <taxon>Candidatus Sysuimicrobiota</taxon>
        <taxon>Candidatus Sysuimicrobiia</taxon>
        <taxon>Candidatus Sysuimicrobiales</taxon>
        <taxon>Candidatus Segetimicrobiaceae</taxon>
        <taxon>Candidatus Segetimicrobium</taxon>
    </lineage>
</organism>
<dbReference type="GO" id="GO:0005886">
    <property type="term" value="C:plasma membrane"/>
    <property type="evidence" value="ECO:0007669"/>
    <property type="project" value="TreeGrafter"/>
</dbReference>
<dbReference type="Pfam" id="PF00072">
    <property type="entry name" value="Response_reg"/>
    <property type="match status" value="1"/>
</dbReference>
<keyword evidence="5" id="KW-0902">Two-component regulatory system</keyword>
<dbReference type="InterPro" id="IPR011006">
    <property type="entry name" value="CheY-like_superfamily"/>
</dbReference>
<sequence length="349" mass="38236">MDSLTPEQRQSVSQILRGGRHLLELINEVLDITGTEEGRLALSLEAVSVCEVARECFDLVKPLAAEGKVLLDDRAGRFPDAYVMADRQRLKRALLNLLSNAAKYNRQGGTITLTCEERPQERLRIQVSDTGLGIPLDKLERLFTPFDRLGAERGAVNGVGLGLLLSKRLVEAMGGSLGVESIVGKGSTFWIDLGRVEGPVQRLGRLGGDLQAPGDVVPSRESFVVLYIEDNLSNLTLIQRLLVHRPEVRVLPAADGRRGLELSRADRPDLILLDQHLPDIPGEEVLRRLKETPETRQIPVVMISADATVGRVGRVLAAGARAYLTKPLDVRKLLALLDEILTAQEPEPA</sequence>
<reference evidence="9 10" key="1">
    <citation type="journal article" date="2019" name="Nat. Microbiol.">
        <title>Mediterranean grassland soil C-N compound turnover is dependent on rainfall and depth, and is mediated by genomically divergent microorganisms.</title>
        <authorList>
            <person name="Diamond S."/>
            <person name="Andeer P.F."/>
            <person name="Li Z."/>
            <person name="Crits-Christoph A."/>
            <person name="Burstein D."/>
            <person name="Anantharaman K."/>
            <person name="Lane K.R."/>
            <person name="Thomas B.C."/>
            <person name="Pan C."/>
            <person name="Northen T.R."/>
            <person name="Banfield J.F."/>
        </authorList>
    </citation>
    <scope>NUCLEOTIDE SEQUENCE [LARGE SCALE GENOMIC DNA]</scope>
    <source>
        <strain evidence="9">NP_5</strain>
    </source>
</reference>
<evidence type="ECO:0000259" key="7">
    <source>
        <dbReference type="PROSITE" id="PS50109"/>
    </source>
</evidence>
<dbReference type="Proteomes" id="UP000320393">
    <property type="component" value="Unassembled WGS sequence"/>
</dbReference>
<dbReference type="SUPFAM" id="SSF55874">
    <property type="entry name" value="ATPase domain of HSP90 chaperone/DNA topoisomerase II/histidine kinase"/>
    <property type="match status" value="1"/>
</dbReference>
<evidence type="ECO:0000256" key="6">
    <source>
        <dbReference type="PROSITE-ProRule" id="PRU00169"/>
    </source>
</evidence>
<dbReference type="PROSITE" id="PS50110">
    <property type="entry name" value="RESPONSE_REGULATORY"/>
    <property type="match status" value="1"/>
</dbReference>
<evidence type="ECO:0000259" key="8">
    <source>
        <dbReference type="PROSITE" id="PS50110"/>
    </source>
</evidence>
<dbReference type="Gene3D" id="3.30.565.10">
    <property type="entry name" value="Histidine kinase-like ATPase, C-terminal domain"/>
    <property type="match status" value="1"/>
</dbReference>
<dbReference type="Pfam" id="PF02518">
    <property type="entry name" value="HATPase_c"/>
    <property type="match status" value="1"/>
</dbReference>
<keyword evidence="4" id="KW-0418">Kinase</keyword>
<dbReference type="InterPro" id="IPR036890">
    <property type="entry name" value="HATPase_C_sf"/>
</dbReference>
<gene>
    <name evidence="9" type="ORF">E6H02_00515</name>
</gene>
<dbReference type="EC" id="2.7.13.3" evidence="2"/>
<dbReference type="PANTHER" id="PTHR43047:SF72">
    <property type="entry name" value="OSMOSENSING HISTIDINE PROTEIN KINASE SLN1"/>
    <property type="match status" value="1"/>
</dbReference>
<dbReference type="SMART" id="SM00448">
    <property type="entry name" value="REC"/>
    <property type="match status" value="1"/>
</dbReference>
<evidence type="ECO:0000256" key="5">
    <source>
        <dbReference type="ARBA" id="ARBA00023012"/>
    </source>
</evidence>
<evidence type="ECO:0000256" key="2">
    <source>
        <dbReference type="ARBA" id="ARBA00012438"/>
    </source>
</evidence>
<name>A0A537M8T3_9BACT</name>
<dbReference type="EMBL" id="VBAM01000014">
    <property type="protein sequence ID" value="TMJ16693.1"/>
    <property type="molecule type" value="Genomic_DNA"/>
</dbReference>
<dbReference type="SUPFAM" id="SSF52172">
    <property type="entry name" value="CheY-like"/>
    <property type="match status" value="1"/>
</dbReference>
<evidence type="ECO:0000256" key="3">
    <source>
        <dbReference type="ARBA" id="ARBA00022679"/>
    </source>
</evidence>
<comment type="caution">
    <text evidence="9">The sequence shown here is derived from an EMBL/GenBank/DDBJ whole genome shotgun (WGS) entry which is preliminary data.</text>
</comment>
<dbReference type="PROSITE" id="PS50109">
    <property type="entry name" value="HIS_KIN"/>
    <property type="match status" value="1"/>
</dbReference>
<evidence type="ECO:0000256" key="4">
    <source>
        <dbReference type="ARBA" id="ARBA00022777"/>
    </source>
</evidence>
<evidence type="ECO:0000256" key="1">
    <source>
        <dbReference type="ARBA" id="ARBA00000085"/>
    </source>
</evidence>
<dbReference type="SMART" id="SM00387">
    <property type="entry name" value="HATPase_c"/>
    <property type="match status" value="1"/>
</dbReference>
<evidence type="ECO:0000313" key="9">
    <source>
        <dbReference type="EMBL" id="TMJ16693.1"/>
    </source>
</evidence>
<protein>
    <recommendedName>
        <fullName evidence="2">histidine kinase</fullName>
        <ecNumber evidence="2">2.7.13.3</ecNumber>
    </recommendedName>
</protein>
<proteinExistence type="predicted"/>
<accession>A0A537M8T3</accession>
<dbReference type="InterPro" id="IPR003594">
    <property type="entry name" value="HATPase_dom"/>
</dbReference>
<dbReference type="Gene3D" id="3.40.50.2300">
    <property type="match status" value="1"/>
</dbReference>
<dbReference type="InterPro" id="IPR001789">
    <property type="entry name" value="Sig_transdc_resp-reg_receiver"/>
</dbReference>
<evidence type="ECO:0000313" key="10">
    <source>
        <dbReference type="Proteomes" id="UP000320393"/>
    </source>
</evidence>
<keyword evidence="3" id="KW-0808">Transferase</keyword>
<dbReference type="GO" id="GO:0000155">
    <property type="term" value="F:phosphorelay sensor kinase activity"/>
    <property type="evidence" value="ECO:0007669"/>
    <property type="project" value="TreeGrafter"/>
</dbReference>
<feature type="domain" description="Histidine kinase" evidence="7">
    <location>
        <begin position="1"/>
        <end position="197"/>
    </location>
</feature>
<dbReference type="PRINTS" id="PR00344">
    <property type="entry name" value="BCTRLSENSOR"/>
</dbReference>
<comment type="catalytic activity">
    <reaction evidence="1">
        <text>ATP + protein L-histidine = ADP + protein N-phospho-L-histidine.</text>
        <dbReference type="EC" id="2.7.13.3"/>
    </reaction>
</comment>
<dbReference type="GO" id="GO:0009927">
    <property type="term" value="F:histidine phosphotransfer kinase activity"/>
    <property type="evidence" value="ECO:0007669"/>
    <property type="project" value="TreeGrafter"/>
</dbReference>
<keyword evidence="6" id="KW-0597">Phosphoprotein</keyword>